<dbReference type="STRING" id="56646.A0A2L2TN30"/>
<dbReference type="EMBL" id="LN649229">
    <property type="protein sequence ID" value="CEI66107.1"/>
    <property type="molecule type" value="Genomic_DNA"/>
</dbReference>
<sequence length="256" mass="29844">MAELNMTDLVLRVRRPDQQHGSTVLGWKRIGWPSLLPVLERRSLYHQLPEDARRISPELKSKAREVLLKHNLITVDPWGVSEEQVLVENRWNQMTLPGRPTLVMVIKWSDERQESRRLAAQEIADYVQHATQTFPYTFYVEITSAERVNTVYYDFIRDRTLSRQWNDIRHRVVDCLRSMEETRGYLTCLAFQIYGCDPDLSMNPPTVYIAVDDRSDERGWYGVVSAVKDILRAADGLSHVQVHIETTKNDLLSNFD</sequence>
<dbReference type="Proteomes" id="UP000245910">
    <property type="component" value="Chromosome I"/>
</dbReference>
<evidence type="ECO:0000313" key="2">
    <source>
        <dbReference type="Proteomes" id="UP000245910"/>
    </source>
</evidence>
<organism evidence="1 2">
    <name type="scientific">Fusarium venenatum</name>
    <dbReference type="NCBI Taxonomy" id="56646"/>
    <lineage>
        <taxon>Eukaryota</taxon>
        <taxon>Fungi</taxon>
        <taxon>Dikarya</taxon>
        <taxon>Ascomycota</taxon>
        <taxon>Pezizomycotina</taxon>
        <taxon>Sordariomycetes</taxon>
        <taxon>Hypocreomycetidae</taxon>
        <taxon>Hypocreales</taxon>
        <taxon>Nectriaceae</taxon>
        <taxon>Fusarium</taxon>
    </lineage>
</organism>
<protein>
    <submittedName>
        <fullName evidence="1">Uncharacterized protein</fullName>
    </submittedName>
</protein>
<proteinExistence type="predicted"/>
<name>A0A2L2TN30_9HYPO</name>
<accession>A0A2L2TN30</accession>
<dbReference type="OrthoDB" id="5424209at2759"/>
<dbReference type="AlphaFoldDB" id="A0A2L2TN30"/>
<keyword evidence="2" id="KW-1185">Reference proteome</keyword>
<reference evidence="2" key="1">
    <citation type="submission" date="2014-10" db="EMBL/GenBank/DDBJ databases">
        <authorList>
            <person name="King R."/>
        </authorList>
    </citation>
    <scope>NUCLEOTIDE SEQUENCE [LARGE SCALE GENOMIC DNA]</scope>
    <source>
        <strain evidence="2">A3/5</strain>
    </source>
</reference>
<evidence type="ECO:0000313" key="1">
    <source>
        <dbReference type="EMBL" id="CEI66107.1"/>
    </source>
</evidence>